<dbReference type="FunFam" id="3.40.50.620:FF:000104">
    <property type="entry name" value="Mitochondrial tRNA-specific 2-thiouridylase 1"/>
    <property type="match status" value="1"/>
</dbReference>
<dbReference type="Pfam" id="PF03054">
    <property type="entry name" value="tRNA_Me_trans"/>
    <property type="match status" value="1"/>
</dbReference>
<dbReference type="EC" id="2.8.1.14" evidence="4"/>
<protein>
    <recommendedName>
        <fullName evidence="4">tRNA-5-taurinomethyluridine 2-sulfurtransferase</fullName>
        <ecNumber evidence="4">2.8.1.14</ecNumber>
    </recommendedName>
</protein>
<dbReference type="SUPFAM" id="SSF52402">
    <property type="entry name" value="Adenine nucleotide alpha hydrolases-like"/>
    <property type="match status" value="1"/>
</dbReference>
<evidence type="ECO:0000256" key="10">
    <source>
        <dbReference type="ARBA" id="ARBA00022884"/>
    </source>
</evidence>
<dbReference type="GO" id="GO:0000049">
    <property type="term" value="F:tRNA binding"/>
    <property type="evidence" value="ECO:0007669"/>
    <property type="project" value="UniProtKB-KW"/>
</dbReference>
<keyword evidence="8" id="KW-0547">Nucleotide-binding</keyword>
<evidence type="ECO:0000256" key="8">
    <source>
        <dbReference type="ARBA" id="ARBA00022741"/>
    </source>
</evidence>
<evidence type="ECO:0000313" key="15">
    <source>
        <dbReference type="EMBL" id="CAG9788208.1"/>
    </source>
</evidence>
<dbReference type="Gene3D" id="2.30.30.280">
    <property type="entry name" value="Adenine nucleotide alpha hydrolases-like domains"/>
    <property type="match status" value="1"/>
</dbReference>
<evidence type="ECO:0000313" key="16">
    <source>
        <dbReference type="Proteomes" id="UP001153714"/>
    </source>
</evidence>
<comment type="similarity">
    <text evidence="3">Belongs to the MnmA/TRMU family.</text>
</comment>
<dbReference type="CDD" id="cd01998">
    <property type="entry name" value="MnmA_TRMU-like"/>
    <property type="match status" value="1"/>
</dbReference>
<evidence type="ECO:0000256" key="9">
    <source>
        <dbReference type="ARBA" id="ARBA00022840"/>
    </source>
</evidence>
<dbReference type="InterPro" id="IPR046885">
    <property type="entry name" value="MnmA-like_C"/>
</dbReference>
<dbReference type="InterPro" id="IPR014729">
    <property type="entry name" value="Rossmann-like_a/b/a_fold"/>
</dbReference>
<dbReference type="GO" id="GO:0005524">
    <property type="term" value="F:ATP binding"/>
    <property type="evidence" value="ECO:0007669"/>
    <property type="project" value="UniProtKB-KW"/>
</dbReference>
<reference evidence="15" key="1">
    <citation type="submission" date="2021-12" db="EMBL/GenBank/DDBJ databases">
        <authorList>
            <person name="King R."/>
        </authorList>
    </citation>
    <scope>NUCLEOTIDE SEQUENCE</scope>
</reference>
<proteinExistence type="inferred from homology"/>
<dbReference type="InterPro" id="IPR023382">
    <property type="entry name" value="MnmA-like_central_sf"/>
</dbReference>
<feature type="domain" description="tRNA-specific 2-thiouridylase MnmA-like central" evidence="14">
    <location>
        <begin position="266"/>
        <end position="328"/>
    </location>
</feature>
<dbReference type="InterPro" id="IPR004506">
    <property type="entry name" value="MnmA-like"/>
</dbReference>
<evidence type="ECO:0000256" key="3">
    <source>
        <dbReference type="ARBA" id="ARBA00006191"/>
    </source>
</evidence>
<evidence type="ECO:0000256" key="12">
    <source>
        <dbReference type="ARBA" id="ARBA00049564"/>
    </source>
</evidence>
<evidence type="ECO:0000256" key="1">
    <source>
        <dbReference type="ARBA" id="ARBA00003986"/>
    </source>
</evidence>
<comment type="subcellular location">
    <subcellularLocation>
        <location evidence="2">Mitochondrion</location>
    </subcellularLocation>
</comment>
<dbReference type="GO" id="GO:0061708">
    <property type="term" value="F:tRNA-5-taurinomethyluridine 2-sulfurtransferase"/>
    <property type="evidence" value="ECO:0007669"/>
    <property type="project" value="UniProtKB-EC"/>
</dbReference>
<evidence type="ECO:0000259" key="13">
    <source>
        <dbReference type="Pfam" id="PF20258"/>
    </source>
</evidence>
<dbReference type="InterPro" id="IPR046884">
    <property type="entry name" value="MnmA-like_central"/>
</dbReference>
<organism evidence="15 16">
    <name type="scientific">Diatraea saccharalis</name>
    <name type="common">sugarcane borer</name>
    <dbReference type="NCBI Taxonomy" id="40085"/>
    <lineage>
        <taxon>Eukaryota</taxon>
        <taxon>Metazoa</taxon>
        <taxon>Ecdysozoa</taxon>
        <taxon>Arthropoda</taxon>
        <taxon>Hexapoda</taxon>
        <taxon>Insecta</taxon>
        <taxon>Pterygota</taxon>
        <taxon>Neoptera</taxon>
        <taxon>Endopterygota</taxon>
        <taxon>Lepidoptera</taxon>
        <taxon>Glossata</taxon>
        <taxon>Ditrysia</taxon>
        <taxon>Pyraloidea</taxon>
        <taxon>Crambidae</taxon>
        <taxon>Crambinae</taxon>
        <taxon>Diatraea</taxon>
    </lineage>
</organism>
<gene>
    <name evidence="15" type="ORF">DIATSA_LOCUS6030</name>
</gene>
<dbReference type="NCBIfam" id="NF001138">
    <property type="entry name" value="PRK00143.1"/>
    <property type="match status" value="1"/>
</dbReference>
<sequence>MVHVVHHSGSHLEVSAKRILSGVTYVQIFYKNTYYLQNLPLNYIDCHRRCVIIMFRKVAVGISGGVDSAVAAFLLKGAGFQVEGVFMRNWDNNYEAGYCSDEKDFEDAMFVCRKLDIPLHRVYFIKEYWNDVFSILLNEYQSGLTPNPDILCNRYIKFDSFFEHCRRNLAVDAIATGHYANTSFGPFLEKYSENEGVRLLQPADKHKDQTFFLSQVKPFSLRRCMFPLANILKSKVREIAKVEGLLNVANKKDSTGICFIGKKNFQDFIEEYIETKKGLFIDIDSGKEVGKHSGLHKWTVGQRCCLANCKQAYFVFKKDLESNNIYVVAGTSHTALWNKLCFTDNAHWIYSEPPDLHCNNVLECYFRFQHTKPLVPCKVVKNYEGLTIILKTNLRAITEGQYGVLYKNGECLGSAKIKDICHNLKFSHNY</sequence>
<dbReference type="Pfam" id="PF20258">
    <property type="entry name" value="tRNA_Me_trans_C"/>
    <property type="match status" value="1"/>
</dbReference>
<name>A0A9N9R2D6_9NEOP</name>
<dbReference type="EMBL" id="OU893350">
    <property type="protein sequence ID" value="CAG9788208.1"/>
    <property type="molecule type" value="Genomic_DNA"/>
</dbReference>
<evidence type="ECO:0000256" key="7">
    <source>
        <dbReference type="ARBA" id="ARBA00022694"/>
    </source>
</evidence>
<dbReference type="HAMAP" id="MF_00144">
    <property type="entry name" value="tRNA_thiouridyl_MnmA"/>
    <property type="match status" value="1"/>
</dbReference>
<dbReference type="NCBIfam" id="TIGR00420">
    <property type="entry name" value="trmU"/>
    <property type="match status" value="1"/>
</dbReference>
<accession>A0A9N9R2D6</accession>
<evidence type="ECO:0000256" key="2">
    <source>
        <dbReference type="ARBA" id="ARBA00004173"/>
    </source>
</evidence>
<evidence type="ECO:0000256" key="11">
    <source>
        <dbReference type="ARBA" id="ARBA00023157"/>
    </source>
</evidence>
<comment type="catalytic activity">
    <reaction evidence="12">
        <text>5-taurinomethyluridine(34) in tRNA + S-sulfanyl-L-cysteinyl-[protein] + AH2 + ATP = 5-taurinomethyl-2-thiouridine(34) in tRNA + L-cysteinyl-[protein] + A + AMP + diphosphate + H(+)</text>
        <dbReference type="Rhea" id="RHEA:47040"/>
        <dbReference type="Rhea" id="RHEA-COMP:10131"/>
        <dbReference type="Rhea" id="RHEA-COMP:11726"/>
        <dbReference type="Rhea" id="RHEA-COMP:11732"/>
        <dbReference type="Rhea" id="RHEA-COMP:11733"/>
        <dbReference type="ChEBI" id="CHEBI:13193"/>
        <dbReference type="ChEBI" id="CHEBI:15378"/>
        <dbReference type="ChEBI" id="CHEBI:17499"/>
        <dbReference type="ChEBI" id="CHEBI:29950"/>
        <dbReference type="ChEBI" id="CHEBI:30616"/>
        <dbReference type="ChEBI" id="CHEBI:33019"/>
        <dbReference type="ChEBI" id="CHEBI:61963"/>
        <dbReference type="ChEBI" id="CHEBI:87171"/>
        <dbReference type="ChEBI" id="CHEBI:87172"/>
        <dbReference type="ChEBI" id="CHEBI:456215"/>
        <dbReference type="EC" id="2.8.1.14"/>
    </reaction>
</comment>
<keyword evidence="16" id="KW-1185">Reference proteome</keyword>
<feature type="domain" description="tRNA-specific 2-thiouridylase MnmA-like C-terminal" evidence="13">
    <location>
        <begin position="341"/>
        <end position="417"/>
    </location>
</feature>
<dbReference type="PANTHER" id="PTHR11933:SF5">
    <property type="entry name" value="MITOCHONDRIAL TRNA-SPECIFIC 2-THIOURIDYLASE 1"/>
    <property type="match status" value="1"/>
</dbReference>
<evidence type="ECO:0000259" key="14">
    <source>
        <dbReference type="Pfam" id="PF20259"/>
    </source>
</evidence>
<evidence type="ECO:0000256" key="5">
    <source>
        <dbReference type="ARBA" id="ARBA00022555"/>
    </source>
</evidence>
<dbReference type="PANTHER" id="PTHR11933">
    <property type="entry name" value="TRNA 5-METHYLAMINOMETHYL-2-THIOURIDYLATE -METHYLTRANSFERASE"/>
    <property type="match status" value="1"/>
</dbReference>
<keyword evidence="11" id="KW-1015">Disulfide bond</keyword>
<keyword evidence="7" id="KW-0819">tRNA processing</keyword>
<keyword evidence="6" id="KW-0808">Transferase</keyword>
<dbReference type="Pfam" id="PF20259">
    <property type="entry name" value="tRNA_Me_trans_M"/>
    <property type="match status" value="1"/>
</dbReference>
<dbReference type="Proteomes" id="UP001153714">
    <property type="component" value="Chromosome 19"/>
</dbReference>
<dbReference type="FunFam" id="2.30.30.280:FF:000001">
    <property type="entry name" value="tRNA-specific 2-thiouridylase MnmA"/>
    <property type="match status" value="1"/>
</dbReference>
<dbReference type="GO" id="GO:0005739">
    <property type="term" value="C:mitochondrion"/>
    <property type="evidence" value="ECO:0007669"/>
    <property type="project" value="UniProtKB-SubCell"/>
</dbReference>
<keyword evidence="9" id="KW-0067">ATP-binding</keyword>
<dbReference type="AlphaFoldDB" id="A0A9N9R2D6"/>
<dbReference type="GO" id="GO:0002143">
    <property type="term" value="P:tRNA wobble position uridine thiolation"/>
    <property type="evidence" value="ECO:0007669"/>
    <property type="project" value="TreeGrafter"/>
</dbReference>
<keyword evidence="5" id="KW-0820">tRNA-binding</keyword>
<evidence type="ECO:0000256" key="4">
    <source>
        <dbReference type="ARBA" id="ARBA00011953"/>
    </source>
</evidence>
<keyword evidence="10" id="KW-0694">RNA-binding</keyword>
<comment type="function">
    <text evidence="1">Catalyzes the 2-thiolation of uridine at the wobble position (U34) of mitochondrial tRNA(Lys), tRNA(Glu) and tRNA(Gln). Required for the formation of 5-taurinomethyl-2-thiouridine (tm5s2U) of mitochondrial tRNA(Lys), tRNA(Glu), and tRNA(Gln) at the wobble position. ATP is required to activate the C2 atom of the wobble base.</text>
</comment>
<dbReference type="OrthoDB" id="3685at2759"/>
<reference evidence="15" key="2">
    <citation type="submission" date="2022-10" db="EMBL/GenBank/DDBJ databases">
        <authorList>
            <consortium name="ENA_rothamsted_submissions"/>
            <consortium name="culmorum"/>
            <person name="King R."/>
        </authorList>
    </citation>
    <scope>NUCLEOTIDE SEQUENCE</scope>
</reference>
<dbReference type="Gene3D" id="2.40.30.10">
    <property type="entry name" value="Translation factors"/>
    <property type="match status" value="1"/>
</dbReference>
<dbReference type="Gene3D" id="3.40.50.620">
    <property type="entry name" value="HUPs"/>
    <property type="match status" value="1"/>
</dbReference>
<evidence type="ECO:0000256" key="6">
    <source>
        <dbReference type="ARBA" id="ARBA00022679"/>
    </source>
</evidence>